<dbReference type="PANTHER" id="PTHR18934:SF99">
    <property type="entry name" value="ATP-DEPENDENT RNA HELICASE DHX37-RELATED"/>
    <property type="match status" value="1"/>
</dbReference>
<keyword evidence="12" id="KW-1185">Reference proteome</keyword>
<evidence type="ECO:0000256" key="7">
    <source>
        <dbReference type="ARBA" id="ARBA00047984"/>
    </source>
</evidence>
<feature type="domain" description="Helicase ATP-binding" evidence="9">
    <location>
        <begin position="168"/>
        <end position="348"/>
    </location>
</feature>
<comment type="caution">
    <text evidence="11">The sequence shown here is derived from an EMBL/GenBank/DDBJ whole genome shotgun (WGS) entry which is preliminary data.</text>
</comment>
<dbReference type="Pfam" id="PF00271">
    <property type="entry name" value="Helicase_C"/>
    <property type="match status" value="1"/>
</dbReference>
<protein>
    <recommendedName>
        <fullName evidence="2">RNA helicase</fullName>
        <ecNumber evidence="2">3.6.4.13</ecNumber>
    </recommendedName>
</protein>
<evidence type="ECO:0000256" key="1">
    <source>
        <dbReference type="ARBA" id="ARBA00008792"/>
    </source>
</evidence>
<name>A0A098VPX2_9MICR</name>
<dbReference type="FunFam" id="3.40.50.300:FF:000637">
    <property type="entry name" value="ATP-dependent RNA helicase DHX37/DHR1"/>
    <property type="match status" value="1"/>
</dbReference>
<dbReference type="EC" id="3.6.4.13" evidence="2"/>
<keyword evidence="6" id="KW-0067">ATP-binding</keyword>
<gene>
    <name evidence="11" type="ORF">DI09_53p110</name>
</gene>
<dbReference type="SMART" id="SM00487">
    <property type="entry name" value="DEXDc"/>
    <property type="match status" value="1"/>
</dbReference>
<evidence type="ECO:0000256" key="8">
    <source>
        <dbReference type="SAM" id="MobiDB-lite"/>
    </source>
</evidence>
<dbReference type="EMBL" id="JMKJ01000488">
    <property type="protein sequence ID" value="KGG50839.1"/>
    <property type="molecule type" value="Genomic_DNA"/>
</dbReference>
<dbReference type="InterPro" id="IPR027417">
    <property type="entry name" value="P-loop_NTPase"/>
</dbReference>
<dbReference type="VEuPathDB" id="MicrosporidiaDB:DI09_53p110"/>
<proteinExistence type="inferred from homology"/>
<dbReference type="GO" id="GO:0003724">
    <property type="term" value="F:RNA helicase activity"/>
    <property type="evidence" value="ECO:0007669"/>
    <property type="project" value="UniProtKB-EC"/>
</dbReference>
<evidence type="ECO:0000313" key="12">
    <source>
        <dbReference type="Proteomes" id="UP000029725"/>
    </source>
</evidence>
<dbReference type="InterPro" id="IPR011545">
    <property type="entry name" value="DEAD/DEAH_box_helicase_dom"/>
</dbReference>
<reference evidence="11 12" key="1">
    <citation type="submission" date="2014-04" db="EMBL/GenBank/DDBJ databases">
        <title>A new species of microsporidia sheds light on the evolution of extreme parasitism.</title>
        <authorList>
            <person name="Haag K.L."/>
            <person name="James T.Y."/>
            <person name="Larsson R."/>
            <person name="Schaer T.M."/>
            <person name="Refardt D."/>
            <person name="Pombert J.-F."/>
            <person name="Ebert D."/>
        </authorList>
    </citation>
    <scope>NUCLEOTIDE SEQUENCE [LARGE SCALE GENOMIC DNA]</scope>
    <source>
        <strain evidence="11 12">UGP3</strain>
        <tissue evidence="11">Spores</tissue>
    </source>
</reference>
<dbReference type="GeneID" id="25260271"/>
<evidence type="ECO:0000256" key="5">
    <source>
        <dbReference type="ARBA" id="ARBA00022806"/>
    </source>
</evidence>
<evidence type="ECO:0000256" key="2">
    <source>
        <dbReference type="ARBA" id="ARBA00012552"/>
    </source>
</evidence>
<dbReference type="GO" id="GO:0016787">
    <property type="term" value="F:hydrolase activity"/>
    <property type="evidence" value="ECO:0007669"/>
    <property type="project" value="UniProtKB-KW"/>
</dbReference>
<evidence type="ECO:0000256" key="3">
    <source>
        <dbReference type="ARBA" id="ARBA00022741"/>
    </source>
</evidence>
<keyword evidence="5" id="KW-0347">Helicase</keyword>
<dbReference type="InterPro" id="IPR042035">
    <property type="entry name" value="DEAH_win-hel_dom"/>
</dbReference>
<dbReference type="GO" id="GO:0003723">
    <property type="term" value="F:RNA binding"/>
    <property type="evidence" value="ECO:0007669"/>
    <property type="project" value="TreeGrafter"/>
</dbReference>
<dbReference type="Proteomes" id="UP000029725">
    <property type="component" value="Unassembled WGS sequence"/>
</dbReference>
<dbReference type="CDD" id="cd18791">
    <property type="entry name" value="SF2_C_RHA"/>
    <property type="match status" value="1"/>
</dbReference>
<dbReference type="InterPro" id="IPR014001">
    <property type="entry name" value="Helicase_ATP-bd"/>
</dbReference>
<keyword evidence="3" id="KW-0547">Nucleotide-binding</keyword>
<dbReference type="Gene3D" id="3.40.50.300">
    <property type="entry name" value="P-loop containing nucleotide triphosphate hydrolases"/>
    <property type="match status" value="2"/>
</dbReference>
<dbReference type="SMART" id="SM00490">
    <property type="entry name" value="HELICc"/>
    <property type="match status" value="1"/>
</dbReference>
<dbReference type="PANTHER" id="PTHR18934">
    <property type="entry name" value="ATP-DEPENDENT RNA HELICASE"/>
    <property type="match status" value="1"/>
</dbReference>
<dbReference type="InterPro" id="IPR001650">
    <property type="entry name" value="Helicase_C-like"/>
</dbReference>
<evidence type="ECO:0000313" key="11">
    <source>
        <dbReference type="EMBL" id="KGG50839.1"/>
    </source>
</evidence>
<feature type="compositionally biased region" description="Basic and acidic residues" evidence="8">
    <location>
        <begin position="454"/>
        <end position="468"/>
    </location>
</feature>
<dbReference type="PROSITE" id="PS00690">
    <property type="entry name" value="DEAH_ATP_HELICASE"/>
    <property type="match status" value="1"/>
</dbReference>
<sequence>MKTDAKRARLLAQYTHKKLLKEEKQTLLEGLANEHKKRKELLAKYELQKKNISSSSVSSKRAVREALYTKAIEETHIEDNRQNCFKQELISHSSLEVERVSSSGEDDWDGFLDPPKEIVEKNIHDPQDFTAGSAPLTGASLFRIFNRLPKVEEDRSSLPILSEEQSIVEMIRYNDISFICGETGSGKTTQLPQFLLESGFADPSSSLFPGKIIVTQPRRVAAMSMAARVAHELNEEGIVGYQVRYDSTQNTEATRVIFMTDGILLRIIANDFLLSAYSVIILDEAHERSVNTDLLLGLLTRIVALRRKKFDQVQGSQGTPLKLVIMSATLQMEEPELENEKKVADLVQQTPSMSLSPQSTLFRGLARPPPFIDIPSRQFPIHIHYSKKTPTDMLSEAYRKVLQIHKKLPAGGILVFVTGQDEVWSLIDRLRGNKTRKGDRPTVLPETINDPLSMDDRDDRSAEPEYHSIVDANNTENNDRHGNESEDISEDEELHPRMLPPMRVLPFYSLLPYAEQEKVLTASCSLNDSERLVIVATNLAETSLTIPGVSYVVDTGRVKRRTFDGNGVESYSTSWISKASARQRAGRAGRTGPGHVYRLYSSSLFEDLFDDFDTPEILHMVLQMKAMNIDNVAHFPFPTAPDPVKLEQGERLLLLLGALSTPTAVVTEIGRGMALFPVPDCRCRSAGKLFAAKKRLRLGLDSFRGKSFYCWKIPRDHFRTCFCIYIFFKAFQSYHPETSSVHLSPGATSMKRLRSQLGTIISRSFVKADALEPTSEPICPKDVNSIWSQLISLFLLAHPDCIAKRVSSPGKMPVFLPVGLATCSTIRLTSPISTWISFITMPNEKNEAQICKAKPDTSSIFSTASFRNKKLGGWFVYGRIRQHLDTDRMGVGKISLSILSEIPDPTLLPEHLLKLFSSNKLT</sequence>
<feature type="region of interest" description="Disordered" evidence="8">
    <location>
        <begin position="435"/>
        <end position="494"/>
    </location>
</feature>
<dbReference type="OrthoDB" id="2189598at2759"/>
<comment type="similarity">
    <text evidence="1">Belongs to the DEAD box helicase family. DEAH subfamily.</text>
</comment>
<evidence type="ECO:0000256" key="6">
    <source>
        <dbReference type="ARBA" id="ARBA00022840"/>
    </source>
</evidence>
<keyword evidence="4" id="KW-0378">Hydrolase</keyword>
<dbReference type="Gene3D" id="1.10.10.2130">
    <property type="entry name" value="DEAH helicase family, winged-helix domain"/>
    <property type="match status" value="1"/>
</dbReference>
<dbReference type="AlphaFoldDB" id="A0A098VPX2"/>
<organism evidence="11 12">
    <name type="scientific">Mitosporidium daphniae</name>
    <dbReference type="NCBI Taxonomy" id="1485682"/>
    <lineage>
        <taxon>Eukaryota</taxon>
        <taxon>Fungi</taxon>
        <taxon>Fungi incertae sedis</taxon>
        <taxon>Microsporidia</taxon>
        <taxon>Mitosporidium</taxon>
    </lineage>
</organism>
<dbReference type="PROSITE" id="PS51194">
    <property type="entry name" value="HELICASE_CTER"/>
    <property type="match status" value="1"/>
</dbReference>
<dbReference type="SUPFAM" id="SSF52540">
    <property type="entry name" value="P-loop containing nucleoside triphosphate hydrolases"/>
    <property type="match status" value="1"/>
</dbReference>
<dbReference type="RefSeq" id="XP_013237266.1">
    <property type="nucleotide sequence ID" value="XM_013381812.1"/>
</dbReference>
<dbReference type="HOGENOM" id="CLU_316432_0_0_1"/>
<dbReference type="Pfam" id="PF00270">
    <property type="entry name" value="DEAD"/>
    <property type="match status" value="1"/>
</dbReference>
<accession>A0A098VPX2</accession>
<dbReference type="PROSITE" id="PS51192">
    <property type="entry name" value="HELICASE_ATP_BIND_1"/>
    <property type="match status" value="1"/>
</dbReference>
<feature type="domain" description="Helicase C-terminal" evidence="10">
    <location>
        <begin position="400"/>
        <end position="645"/>
    </location>
</feature>
<dbReference type="GO" id="GO:0005524">
    <property type="term" value="F:ATP binding"/>
    <property type="evidence" value="ECO:0007669"/>
    <property type="project" value="UniProtKB-KW"/>
</dbReference>
<evidence type="ECO:0000259" key="10">
    <source>
        <dbReference type="PROSITE" id="PS51194"/>
    </source>
</evidence>
<comment type="catalytic activity">
    <reaction evidence="7">
        <text>ATP + H2O = ADP + phosphate + H(+)</text>
        <dbReference type="Rhea" id="RHEA:13065"/>
        <dbReference type="ChEBI" id="CHEBI:15377"/>
        <dbReference type="ChEBI" id="CHEBI:15378"/>
        <dbReference type="ChEBI" id="CHEBI:30616"/>
        <dbReference type="ChEBI" id="CHEBI:43474"/>
        <dbReference type="ChEBI" id="CHEBI:456216"/>
        <dbReference type="EC" id="3.6.4.13"/>
    </reaction>
</comment>
<dbReference type="GO" id="GO:0000462">
    <property type="term" value="P:maturation of SSU-rRNA from tricistronic rRNA transcript (SSU-rRNA, 5.8S rRNA, LSU-rRNA)"/>
    <property type="evidence" value="ECO:0007669"/>
    <property type="project" value="TreeGrafter"/>
</dbReference>
<evidence type="ECO:0000259" key="9">
    <source>
        <dbReference type="PROSITE" id="PS51192"/>
    </source>
</evidence>
<dbReference type="InterPro" id="IPR002464">
    <property type="entry name" value="DNA/RNA_helicase_DEAH_CS"/>
</dbReference>
<evidence type="ECO:0000256" key="4">
    <source>
        <dbReference type="ARBA" id="ARBA00022801"/>
    </source>
</evidence>
<dbReference type="GO" id="GO:0005730">
    <property type="term" value="C:nucleolus"/>
    <property type="evidence" value="ECO:0007669"/>
    <property type="project" value="TreeGrafter"/>
</dbReference>